<dbReference type="NCBIfam" id="TIGR02889">
    <property type="entry name" value="spore_YpeB"/>
    <property type="match status" value="1"/>
</dbReference>
<evidence type="ECO:0000259" key="4">
    <source>
        <dbReference type="Pfam" id="PF20769"/>
    </source>
</evidence>
<organism evidence="5 6">
    <name type="scientific">Desulfofarcimen acetoxidans (strain ATCC 49208 / DSM 771 / KCTC 5769 / VKM B-1644 / 5575)</name>
    <name type="common">Desulfotomaculum acetoxidans</name>
    <dbReference type="NCBI Taxonomy" id="485916"/>
    <lineage>
        <taxon>Bacteria</taxon>
        <taxon>Bacillati</taxon>
        <taxon>Bacillota</taxon>
        <taxon>Clostridia</taxon>
        <taxon>Eubacteriales</taxon>
        <taxon>Peptococcaceae</taxon>
        <taxon>Desulfofarcimen</taxon>
    </lineage>
</organism>
<evidence type="ECO:0000313" key="6">
    <source>
        <dbReference type="Proteomes" id="UP000002217"/>
    </source>
</evidence>
<sequence length="454" mass="50629">MKKRYFAIPVLIGFLAILGLGYWGFKEQQTRKMAEAYVNNNYQRSFYNLADHVQNMEVLLSKSLLVSEKKYDGKVYSDIWQHASAAQENLTQLPVNQSIVGRTSKFLTQVGDYSRMMAAGAGSDTEISSDKWKTLNKLYLQSQELNKDLQTAQSNLMNGHVSIQELAGESGSKMQGQAKRLASSNFQQINQKVQDYPALIYDGPFSDHLEKTKPRGVTGASIGVSEARSKALGYIEQSQKTNLVAQVTDKTKGKIPSYRTEIYPQKDNKNKTVVEVTQQGGHLIWLINTRTVGKSTVSIDAAIKKAQQYLAKHGYKNMMNTYYVREDGSVTINFSYLDKNDIIYYDDLIKVTVALDNGDIIAVDAAGYLMSHYDRKLAPPKVTLAEAKKAVNKNVNIKGGRLAVIPTDSGGEKLTYEFSGVLNKEIYLIYIDSQTGKQEKILKVIGTNNGTLTM</sequence>
<dbReference type="Proteomes" id="UP000002217">
    <property type="component" value="Chromosome"/>
</dbReference>
<reference evidence="5 6" key="1">
    <citation type="journal article" date="2009" name="Stand. Genomic Sci.">
        <title>Complete genome sequence of Desulfotomaculum acetoxidans type strain (5575).</title>
        <authorList>
            <person name="Spring S."/>
            <person name="Lapidus A."/>
            <person name="Schroder M."/>
            <person name="Gleim D."/>
            <person name="Sims D."/>
            <person name="Meincke L."/>
            <person name="Glavina Del Rio T."/>
            <person name="Tice H."/>
            <person name="Copeland A."/>
            <person name="Cheng J.F."/>
            <person name="Lucas S."/>
            <person name="Chen F."/>
            <person name="Nolan M."/>
            <person name="Bruce D."/>
            <person name="Goodwin L."/>
            <person name="Pitluck S."/>
            <person name="Ivanova N."/>
            <person name="Mavromatis K."/>
            <person name="Mikhailova N."/>
            <person name="Pati A."/>
            <person name="Chen A."/>
            <person name="Palaniappan K."/>
            <person name="Land M."/>
            <person name="Hauser L."/>
            <person name="Chang Y.J."/>
            <person name="Jeffries C.D."/>
            <person name="Chain P."/>
            <person name="Saunders E."/>
            <person name="Brettin T."/>
            <person name="Detter J.C."/>
            <person name="Goker M."/>
            <person name="Bristow J."/>
            <person name="Eisen J.A."/>
            <person name="Markowitz V."/>
            <person name="Hugenholtz P."/>
            <person name="Kyrpides N.C."/>
            <person name="Klenk H.P."/>
            <person name="Han C."/>
        </authorList>
    </citation>
    <scope>NUCLEOTIDE SEQUENCE [LARGE SCALE GENOMIC DNA]</scope>
    <source>
        <strain evidence="6">ATCC 49208 / DSM 771 / VKM B-1644</strain>
    </source>
</reference>
<evidence type="ECO:0000259" key="2">
    <source>
        <dbReference type="Pfam" id="PF03413"/>
    </source>
</evidence>
<gene>
    <name evidence="5" type="ordered locus">Dtox_0040</name>
</gene>
<dbReference type="OrthoDB" id="2372097at2"/>
<dbReference type="Pfam" id="PF20769">
    <property type="entry name" value="YPEB_N"/>
    <property type="match status" value="1"/>
</dbReference>
<dbReference type="KEGG" id="dae:Dtox_0040"/>
<feature type="domain" description="PepSY" evidence="2">
    <location>
        <begin position="381"/>
        <end position="441"/>
    </location>
</feature>
<dbReference type="eggNOG" id="COG2959">
    <property type="taxonomic scope" value="Bacteria"/>
</dbReference>
<dbReference type="RefSeq" id="WP_012813456.1">
    <property type="nucleotide sequence ID" value="NC_013216.1"/>
</dbReference>
<dbReference type="EMBL" id="CP001720">
    <property type="protein sequence ID" value="ACV61004.1"/>
    <property type="molecule type" value="Genomic_DNA"/>
</dbReference>
<dbReference type="InterPro" id="IPR025711">
    <property type="entry name" value="PepSY"/>
</dbReference>
<evidence type="ECO:0000256" key="1">
    <source>
        <dbReference type="SAM" id="Phobius"/>
    </source>
</evidence>
<feature type="domain" description="Sporulation protein YpeB PepSY1 and PepSY2" evidence="3">
    <location>
        <begin position="183"/>
        <end position="377"/>
    </location>
</feature>
<evidence type="ECO:0000313" key="5">
    <source>
        <dbReference type="EMBL" id="ACV61004.1"/>
    </source>
</evidence>
<evidence type="ECO:0000259" key="3">
    <source>
        <dbReference type="Pfam" id="PF14620"/>
    </source>
</evidence>
<accession>C8VVD3</accession>
<dbReference type="Pfam" id="PF14620">
    <property type="entry name" value="YPEB_PepSY1-2"/>
    <property type="match status" value="1"/>
</dbReference>
<dbReference type="HOGENOM" id="CLU_045803_0_0_9"/>
<keyword evidence="6" id="KW-1185">Reference proteome</keyword>
<dbReference type="STRING" id="485916.Dtox_0040"/>
<dbReference type="Pfam" id="PF03413">
    <property type="entry name" value="PepSY"/>
    <property type="match status" value="1"/>
</dbReference>
<dbReference type="InterPro" id="IPR014239">
    <property type="entry name" value="YpeB_PepSY1-2"/>
</dbReference>
<feature type="domain" description="Sporulation protein YpeB N-terminal" evidence="4">
    <location>
        <begin position="31"/>
        <end position="165"/>
    </location>
</feature>
<keyword evidence="1" id="KW-0812">Transmembrane</keyword>
<protein>
    <submittedName>
        <fullName evidence="5">Germination protein YpeB</fullName>
    </submittedName>
</protein>
<dbReference type="InterPro" id="IPR048402">
    <property type="entry name" value="YpeB_N"/>
</dbReference>
<keyword evidence="1" id="KW-1133">Transmembrane helix</keyword>
<feature type="transmembrane region" description="Helical" evidence="1">
    <location>
        <begin position="6"/>
        <end position="25"/>
    </location>
</feature>
<proteinExistence type="predicted"/>
<dbReference type="AlphaFoldDB" id="C8VVD3"/>
<keyword evidence="1" id="KW-0472">Membrane</keyword>
<name>C8VVD3_DESAS</name>
<dbReference type="GO" id="GO:0009847">
    <property type="term" value="P:spore germination"/>
    <property type="evidence" value="ECO:0007669"/>
    <property type="project" value="InterPro"/>
</dbReference>